<dbReference type="Gramene" id="OMO64461">
    <property type="protein sequence ID" value="OMO64461"/>
    <property type="gene ID" value="CCACVL1_21738"/>
</dbReference>
<reference evidence="1 2" key="1">
    <citation type="submission" date="2013-09" db="EMBL/GenBank/DDBJ databases">
        <title>Corchorus capsularis genome sequencing.</title>
        <authorList>
            <person name="Alam M."/>
            <person name="Haque M.S."/>
            <person name="Islam M.S."/>
            <person name="Emdad E.M."/>
            <person name="Islam M.M."/>
            <person name="Ahmed B."/>
            <person name="Halim A."/>
            <person name="Hossen Q.M.M."/>
            <person name="Hossain M.Z."/>
            <person name="Ahmed R."/>
            <person name="Khan M.M."/>
            <person name="Islam R."/>
            <person name="Rashid M.M."/>
            <person name="Khan S.A."/>
            <person name="Rahman M.S."/>
            <person name="Alam M."/>
        </authorList>
    </citation>
    <scope>NUCLEOTIDE SEQUENCE [LARGE SCALE GENOMIC DNA]</scope>
    <source>
        <strain evidence="2">cv. CVL-1</strain>
        <tissue evidence="1">Whole seedling</tissue>
    </source>
</reference>
<proteinExistence type="predicted"/>
<comment type="caution">
    <text evidence="1">The sequence shown here is derived from an EMBL/GenBank/DDBJ whole genome shotgun (WGS) entry which is preliminary data.</text>
</comment>
<sequence>MAFVSTKVPAKLTLWKVVLPNVLTVPQIPPLSNLPLPKTSLGTGHWAVCSHGVFASFLPAPINPPMQ</sequence>
<dbReference type="EMBL" id="AWWV01012803">
    <property type="protein sequence ID" value="OMO64461.1"/>
    <property type="molecule type" value="Genomic_DNA"/>
</dbReference>
<gene>
    <name evidence="1" type="ORF">CCACVL1_21738</name>
</gene>
<protein>
    <submittedName>
        <fullName evidence="1">Uncharacterized protein</fullName>
    </submittedName>
</protein>
<dbReference type="Proteomes" id="UP000188268">
    <property type="component" value="Unassembled WGS sequence"/>
</dbReference>
<evidence type="ECO:0000313" key="1">
    <source>
        <dbReference type="EMBL" id="OMO64461.1"/>
    </source>
</evidence>
<keyword evidence="2" id="KW-1185">Reference proteome</keyword>
<evidence type="ECO:0000313" key="2">
    <source>
        <dbReference type="Proteomes" id="UP000188268"/>
    </source>
</evidence>
<accession>A0A1R3H2F1</accession>
<name>A0A1R3H2F1_COCAP</name>
<dbReference type="AlphaFoldDB" id="A0A1R3H2F1"/>
<organism evidence="1 2">
    <name type="scientific">Corchorus capsularis</name>
    <name type="common">Jute</name>
    <dbReference type="NCBI Taxonomy" id="210143"/>
    <lineage>
        <taxon>Eukaryota</taxon>
        <taxon>Viridiplantae</taxon>
        <taxon>Streptophyta</taxon>
        <taxon>Embryophyta</taxon>
        <taxon>Tracheophyta</taxon>
        <taxon>Spermatophyta</taxon>
        <taxon>Magnoliopsida</taxon>
        <taxon>eudicotyledons</taxon>
        <taxon>Gunneridae</taxon>
        <taxon>Pentapetalae</taxon>
        <taxon>rosids</taxon>
        <taxon>malvids</taxon>
        <taxon>Malvales</taxon>
        <taxon>Malvaceae</taxon>
        <taxon>Grewioideae</taxon>
        <taxon>Apeibeae</taxon>
        <taxon>Corchorus</taxon>
    </lineage>
</organism>